<sequence length="77" mass="7443">MKRIAARVLLPLALAGALSGLAGGVASADPLPGLPTGGGNPAVWLIPGLDLGGLLGPTVPVPTDVLAPIYGIITPIS</sequence>
<reference evidence="2 3" key="1">
    <citation type="journal article" date="2014" name="J. Biotechnol.">
        <title>Complete genome sequence of the actinobacterium Amycolatopsis japonica MG417-CF17(T) (=DSM 44213T) producing (S,S)-N,N'-ethylenediaminedisuccinic acid.</title>
        <authorList>
            <person name="Stegmann E."/>
            <person name="Albersmeier A."/>
            <person name="Spohn M."/>
            <person name="Gert H."/>
            <person name="Weber T."/>
            <person name="Wohlleben W."/>
            <person name="Kalinowski J."/>
            <person name="Ruckert C."/>
        </authorList>
    </citation>
    <scope>NUCLEOTIDE SEQUENCE [LARGE SCALE GENOMIC DNA]</scope>
    <source>
        <strain evidence="3">MG417-CF17 (DSM 44213)</strain>
    </source>
</reference>
<evidence type="ECO:0000313" key="3">
    <source>
        <dbReference type="Proteomes" id="UP000028492"/>
    </source>
</evidence>
<proteinExistence type="predicted"/>
<dbReference type="KEGG" id="aja:AJAP_36400"/>
<evidence type="ECO:0000256" key="1">
    <source>
        <dbReference type="SAM" id="SignalP"/>
    </source>
</evidence>
<dbReference type="EMBL" id="CP008953">
    <property type="protein sequence ID" value="AIG80082.1"/>
    <property type="molecule type" value="Genomic_DNA"/>
</dbReference>
<dbReference type="STRING" id="208439.AJAP_36400"/>
<dbReference type="RefSeq" id="WP_038519855.1">
    <property type="nucleotide sequence ID" value="NZ_CP008953.1"/>
</dbReference>
<evidence type="ECO:0000313" key="2">
    <source>
        <dbReference type="EMBL" id="AIG80082.1"/>
    </source>
</evidence>
<feature type="chain" id="PRO_5001710244" evidence="1">
    <location>
        <begin position="29"/>
        <end position="77"/>
    </location>
</feature>
<feature type="signal peptide" evidence="1">
    <location>
        <begin position="1"/>
        <end position="28"/>
    </location>
</feature>
<dbReference type="eggNOG" id="ENOG5030TQ0">
    <property type="taxonomic scope" value="Bacteria"/>
</dbReference>
<dbReference type="AlphaFoldDB" id="A0A075V0T4"/>
<keyword evidence="3" id="KW-1185">Reference proteome</keyword>
<dbReference type="HOGENOM" id="CLU_2679551_0_0_11"/>
<name>A0A075V0T4_9PSEU</name>
<gene>
    <name evidence="2" type="ORF">AJAP_36400</name>
</gene>
<accession>A0A075V0T4</accession>
<dbReference type="Proteomes" id="UP000028492">
    <property type="component" value="Chromosome"/>
</dbReference>
<keyword evidence="1" id="KW-0732">Signal</keyword>
<protein>
    <submittedName>
        <fullName evidence="2">Putative secreted protein</fullName>
    </submittedName>
</protein>
<organism evidence="2 3">
    <name type="scientific">Amycolatopsis japonica</name>
    <dbReference type="NCBI Taxonomy" id="208439"/>
    <lineage>
        <taxon>Bacteria</taxon>
        <taxon>Bacillati</taxon>
        <taxon>Actinomycetota</taxon>
        <taxon>Actinomycetes</taxon>
        <taxon>Pseudonocardiales</taxon>
        <taxon>Pseudonocardiaceae</taxon>
        <taxon>Amycolatopsis</taxon>
        <taxon>Amycolatopsis japonica group</taxon>
    </lineage>
</organism>